<evidence type="ECO:0000256" key="4">
    <source>
        <dbReference type="ARBA" id="ARBA00023163"/>
    </source>
</evidence>
<dbReference type="Proteomes" id="UP000295705">
    <property type="component" value="Unassembled WGS sequence"/>
</dbReference>
<dbReference type="Pfam" id="PF04542">
    <property type="entry name" value="Sigma70_r2"/>
    <property type="match status" value="1"/>
</dbReference>
<evidence type="ECO:0000256" key="1">
    <source>
        <dbReference type="ARBA" id="ARBA00023015"/>
    </source>
</evidence>
<dbReference type="EMBL" id="SNYO01000016">
    <property type="protein sequence ID" value="TDQ46439.1"/>
    <property type="molecule type" value="Genomic_DNA"/>
</dbReference>
<feature type="domain" description="RNA polymerase sigma-70 region 2" evidence="7">
    <location>
        <begin position="74"/>
        <end position="143"/>
    </location>
</feature>
<proteinExistence type="predicted"/>
<evidence type="ECO:0000256" key="3">
    <source>
        <dbReference type="ARBA" id="ARBA00023125"/>
    </source>
</evidence>
<evidence type="ECO:0000313" key="10">
    <source>
        <dbReference type="Proteomes" id="UP000295705"/>
    </source>
</evidence>
<feature type="domain" description="RNA polymerase sigma-70 region 4" evidence="8">
    <location>
        <begin position="240"/>
        <end position="289"/>
    </location>
</feature>
<dbReference type="NCBIfam" id="TIGR02937">
    <property type="entry name" value="sigma70-ECF"/>
    <property type="match status" value="1"/>
</dbReference>
<name>A0A4R6ULN6_9PSEU</name>
<feature type="compositionally biased region" description="Low complexity" evidence="5">
    <location>
        <begin position="21"/>
        <end position="40"/>
    </location>
</feature>
<evidence type="ECO:0000256" key="2">
    <source>
        <dbReference type="ARBA" id="ARBA00023082"/>
    </source>
</evidence>
<organism evidence="9 10">
    <name type="scientific">Actinomycetospora succinea</name>
    <dbReference type="NCBI Taxonomy" id="663603"/>
    <lineage>
        <taxon>Bacteria</taxon>
        <taxon>Bacillati</taxon>
        <taxon>Actinomycetota</taxon>
        <taxon>Actinomycetes</taxon>
        <taxon>Pseudonocardiales</taxon>
        <taxon>Pseudonocardiaceae</taxon>
        <taxon>Actinomycetospora</taxon>
    </lineage>
</organism>
<gene>
    <name evidence="9" type="ORF">EV188_11667</name>
</gene>
<keyword evidence="4" id="KW-0804">Transcription</keyword>
<dbReference type="SUPFAM" id="SSF88946">
    <property type="entry name" value="Sigma2 domain of RNA polymerase sigma factors"/>
    <property type="match status" value="1"/>
</dbReference>
<keyword evidence="3" id="KW-0238">DNA-binding</keyword>
<keyword evidence="10" id="KW-1185">Reference proteome</keyword>
<dbReference type="InterPro" id="IPR014322">
    <property type="entry name" value="RNA_pol_sigma-B/F/G"/>
</dbReference>
<feature type="domain" description="RNA polymerase sigma-70 region 3" evidence="6">
    <location>
        <begin position="158"/>
        <end position="219"/>
    </location>
</feature>
<evidence type="ECO:0000259" key="7">
    <source>
        <dbReference type="Pfam" id="PF04542"/>
    </source>
</evidence>
<dbReference type="AlphaFoldDB" id="A0A4R6ULN6"/>
<evidence type="ECO:0000313" key="9">
    <source>
        <dbReference type="EMBL" id="TDQ46439.1"/>
    </source>
</evidence>
<dbReference type="CDD" id="cd06171">
    <property type="entry name" value="Sigma70_r4"/>
    <property type="match status" value="1"/>
</dbReference>
<sequence>MTESARALSDAAEESPHDTAPGPSSQDSSSPESSSRSGRGSRNEDSYDHLVPMLTEHAGLDTDDPRREVLRDRLVEGYLPLARHIARRFSQRGEPQEDLEQVATVGLIHAVDRFSPERGSDFLSYAVPTITGEVRRYFRDKAWSTRVPRRLKDLRLAIGSAMPQLSQELNRAPTAGELAEHLQRSREEVLEALEAANAYRSSSLDDMLVDDPSSGRLADVLGSADAELEQVEHRETVQPALRKLPERERTIVMLRFFGGMTQTQIAERVGVSQMHVSRLLTRTLATLRADLSDPPTP</sequence>
<keyword evidence="2" id="KW-0731">Sigma factor</keyword>
<dbReference type="InterPro" id="IPR014284">
    <property type="entry name" value="RNA_pol_sigma-70_dom"/>
</dbReference>
<dbReference type="NCBIfam" id="TIGR02980">
    <property type="entry name" value="SigBFG"/>
    <property type="match status" value="1"/>
</dbReference>
<dbReference type="InterPro" id="IPR007627">
    <property type="entry name" value="RNA_pol_sigma70_r2"/>
</dbReference>
<dbReference type="GO" id="GO:0003677">
    <property type="term" value="F:DNA binding"/>
    <property type="evidence" value="ECO:0007669"/>
    <property type="project" value="UniProtKB-KW"/>
</dbReference>
<dbReference type="SUPFAM" id="SSF88659">
    <property type="entry name" value="Sigma3 and sigma4 domains of RNA polymerase sigma factors"/>
    <property type="match status" value="2"/>
</dbReference>
<reference evidence="9 10" key="1">
    <citation type="submission" date="2019-03" db="EMBL/GenBank/DDBJ databases">
        <title>Genomic Encyclopedia of Type Strains, Phase IV (KMG-IV): sequencing the most valuable type-strain genomes for metagenomic binning, comparative biology and taxonomic classification.</title>
        <authorList>
            <person name="Goeker M."/>
        </authorList>
    </citation>
    <scope>NUCLEOTIDE SEQUENCE [LARGE SCALE GENOMIC DNA]</scope>
    <source>
        <strain evidence="9 10">DSM 45775</strain>
    </source>
</reference>
<comment type="caution">
    <text evidence="9">The sequence shown here is derived from an EMBL/GenBank/DDBJ whole genome shotgun (WGS) entry which is preliminary data.</text>
</comment>
<dbReference type="Gene3D" id="1.20.120.1810">
    <property type="match status" value="1"/>
</dbReference>
<evidence type="ECO:0000259" key="8">
    <source>
        <dbReference type="Pfam" id="PF04545"/>
    </source>
</evidence>
<dbReference type="InterPro" id="IPR036388">
    <property type="entry name" value="WH-like_DNA-bd_sf"/>
</dbReference>
<dbReference type="Pfam" id="PF04545">
    <property type="entry name" value="Sigma70_r4"/>
    <property type="match status" value="1"/>
</dbReference>
<dbReference type="PANTHER" id="PTHR30385:SF4">
    <property type="entry name" value="RNA POLYMERASE SIGMA-E FACTOR"/>
    <property type="match status" value="1"/>
</dbReference>
<dbReference type="InterPro" id="IPR007624">
    <property type="entry name" value="RNA_pol_sigma70_r3"/>
</dbReference>
<dbReference type="Gene3D" id="1.10.10.10">
    <property type="entry name" value="Winged helix-like DNA-binding domain superfamily/Winged helix DNA-binding domain"/>
    <property type="match status" value="2"/>
</dbReference>
<dbReference type="Pfam" id="PF04539">
    <property type="entry name" value="Sigma70_r3"/>
    <property type="match status" value="1"/>
</dbReference>
<dbReference type="PANTHER" id="PTHR30385">
    <property type="entry name" value="SIGMA FACTOR F FLAGELLAR"/>
    <property type="match status" value="1"/>
</dbReference>
<dbReference type="InterPro" id="IPR013324">
    <property type="entry name" value="RNA_pol_sigma_r3/r4-like"/>
</dbReference>
<protein>
    <submittedName>
        <fullName evidence="9">RNA polymerase sigma-28 (SigD/FliA/WhiG) subunit</fullName>
    </submittedName>
</protein>
<dbReference type="InterPro" id="IPR007630">
    <property type="entry name" value="RNA_pol_sigma70_r4"/>
</dbReference>
<keyword evidence="1" id="KW-0805">Transcription regulation</keyword>
<dbReference type="InterPro" id="IPR000943">
    <property type="entry name" value="RNA_pol_sigma70"/>
</dbReference>
<dbReference type="InterPro" id="IPR013325">
    <property type="entry name" value="RNA_pol_sigma_r2"/>
</dbReference>
<evidence type="ECO:0000259" key="6">
    <source>
        <dbReference type="Pfam" id="PF04539"/>
    </source>
</evidence>
<feature type="region of interest" description="Disordered" evidence="5">
    <location>
        <begin position="1"/>
        <end position="48"/>
    </location>
</feature>
<evidence type="ECO:0000256" key="5">
    <source>
        <dbReference type="SAM" id="MobiDB-lite"/>
    </source>
</evidence>
<accession>A0A4R6ULN6</accession>
<dbReference type="GO" id="GO:0006352">
    <property type="term" value="P:DNA-templated transcription initiation"/>
    <property type="evidence" value="ECO:0007669"/>
    <property type="project" value="InterPro"/>
</dbReference>
<dbReference type="PRINTS" id="PR00046">
    <property type="entry name" value="SIGMA70FCT"/>
</dbReference>
<dbReference type="GO" id="GO:0016987">
    <property type="term" value="F:sigma factor activity"/>
    <property type="evidence" value="ECO:0007669"/>
    <property type="project" value="UniProtKB-KW"/>
</dbReference>